<sequence>MTKAWAEVILDWRYEPPYDFYNDNNKEESMKELLEEPYFAVLNDDGNLVGFYCIGYAAQVPLGYLFGAYQEDCLDIGLGMKPELTGKGNGESYIQFVLEQIKGSKSIRLTVADFNERAITLYERAGFRKTYMFAGEEVTFFVMEKSHSSELLR</sequence>
<keyword evidence="2" id="KW-0808">Transferase</keyword>
<evidence type="ECO:0000259" key="1">
    <source>
        <dbReference type="PROSITE" id="PS51186"/>
    </source>
</evidence>
<dbReference type="EMBL" id="RZTZ01000005">
    <property type="protein sequence ID" value="RVT61682.1"/>
    <property type="molecule type" value="Genomic_DNA"/>
</dbReference>
<comment type="caution">
    <text evidence="2">The sequence shown here is derived from an EMBL/GenBank/DDBJ whole genome shotgun (WGS) entry which is preliminary data.</text>
</comment>
<proteinExistence type="predicted"/>
<evidence type="ECO:0000313" key="3">
    <source>
        <dbReference type="Proteomes" id="UP000288024"/>
    </source>
</evidence>
<keyword evidence="3" id="KW-1185">Reference proteome</keyword>
<evidence type="ECO:0000313" key="2">
    <source>
        <dbReference type="EMBL" id="RVT61682.1"/>
    </source>
</evidence>
<dbReference type="PROSITE" id="PS51186">
    <property type="entry name" value="GNAT"/>
    <property type="match status" value="1"/>
</dbReference>
<dbReference type="InterPro" id="IPR016181">
    <property type="entry name" value="Acyl_CoA_acyltransferase"/>
</dbReference>
<dbReference type="Pfam" id="PF00583">
    <property type="entry name" value="Acetyltransf_1"/>
    <property type="match status" value="1"/>
</dbReference>
<dbReference type="InterPro" id="IPR000182">
    <property type="entry name" value="GNAT_dom"/>
</dbReference>
<reference evidence="2 3" key="1">
    <citation type="submission" date="2019-01" db="EMBL/GenBank/DDBJ databases">
        <title>Bacillus sp. M5HDSG1-1, whole genome shotgun sequence.</title>
        <authorList>
            <person name="Tuo L."/>
        </authorList>
    </citation>
    <scope>NUCLEOTIDE SEQUENCE [LARGE SCALE GENOMIC DNA]</scope>
    <source>
        <strain evidence="2 3">M5HDSG1-1</strain>
    </source>
</reference>
<gene>
    <name evidence="2" type="ORF">EM808_15205</name>
</gene>
<name>A0A437KAB3_9BACI</name>
<feature type="domain" description="N-acetyltransferase" evidence="1">
    <location>
        <begin position="1"/>
        <end position="148"/>
    </location>
</feature>
<organism evidence="2 3">
    <name type="scientific">Niallia taxi</name>
    <dbReference type="NCBI Taxonomy" id="2499688"/>
    <lineage>
        <taxon>Bacteria</taxon>
        <taxon>Bacillati</taxon>
        <taxon>Bacillota</taxon>
        <taxon>Bacilli</taxon>
        <taxon>Bacillales</taxon>
        <taxon>Bacillaceae</taxon>
        <taxon>Niallia</taxon>
    </lineage>
</organism>
<protein>
    <submittedName>
        <fullName evidence="2">GNAT family N-acetyltransferase</fullName>
    </submittedName>
</protein>
<dbReference type="AlphaFoldDB" id="A0A437KAB3"/>
<dbReference type="Gene3D" id="3.40.630.30">
    <property type="match status" value="1"/>
</dbReference>
<dbReference type="SUPFAM" id="SSF55729">
    <property type="entry name" value="Acyl-CoA N-acyltransferases (Nat)"/>
    <property type="match status" value="1"/>
</dbReference>
<dbReference type="GO" id="GO:0016747">
    <property type="term" value="F:acyltransferase activity, transferring groups other than amino-acyl groups"/>
    <property type="evidence" value="ECO:0007669"/>
    <property type="project" value="InterPro"/>
</dbReference>
<dbReference type="Proteomes" id="UP000288024">
    <property type="component" value="Unassembled WGS sequence"/>
</dbReference>
<accession>A0A437KAB3</accession>